<dbReference type="CDD" id="cd11648">
    <property type="entry name" value="RsmI"/>
    <property type="match status" value="1"/>
</dbReference>
<evidence type="ECO:0000256" key="1">
    <source>
        <dbReference type="ARBA" id="ARBA00022490"/>
    </source>
</evidence>
<keyword evidence="3 6" id="KW-0489">Methyltransferase</keyword>
<comment type="subcellular location">
    <subcellularLocation>
        <location evidence="6">Cytoplasm</location>
    </subcellularLocation>
</comment>
<dbReference type="AlphaFoldDB" id="A0A9D2C105"/>
<dbReference type="EC" id="2.1.1.198" evidence="6"/>
<dbReference type="InterPro" id="IPR014777">
    <property type="entry name" value="4pyrrole_Mease_sub1"/>
</dbReference>
<dbReference type="Gene3D" id="3.40.1010.10">
    <property type="entry name" value="Cobalt-precorrin-4 Transmethylase, Domain 1"/>
    <property type="match status" value="1"/>
</dbReference>
<dbReference type="FunFam" id="3.40.1010.10:FF:000007">
    <property type="entry name" value="Ribosomal RNA small subunit methyltransferase I"/>
    <property type="match status" value="1"/>
</dbReference>
<evidence type="ECO:0000256" key="5">
    <source>
        <dbReference type="ARBA" id="ARBA00022691"/>
    </source>
</evidence>
<dbReference type="Pfam" id="PF23016">
    <property type="entry name" value="RsmI_C"/>
    <property type="match status" value="1"/>
</dbReference>
<evidence type="ECO:0000259" key="8">
    <source>
        <dbReference type="Pfam" id="PF23016"/>
    </source>
</evidence>
<protein>
    <recommendedName>
        <fullName evidence="6">Ribosomal RNA small subunit methyltransferase I</fullName>
        <ecNumber evidence="6">2.1.1.198</ecNumber>
    </recommendedName>
    <alternativeName>
        <fullName evidence="6">16S rRNA 2'-O-ribose C1402 methyltransferase</fullName>
    </alternativeName>
    <alternativeName>
        <fullName evidence="6">rRNA (cytidine-2'-O-)-methyltransferase RsmI</fullName>
    </alternativeName>
</protein>
<dbReference type="InterPro" id="IPR000878">
    <property type="entry name" value="4pyrrol_Mease"/>
</dbReference>
<dbReference type="PIRSF" id="PIRSF005917">
    <property type="entry name" value="MTase_YraL"/>
    <property type="match status" value="1"/>
</dbReference>
<dbReference type="InterPro" id="IPR035996">
    <property type="entry name" value="4pyrrol_Methylase_sf"/>
</dbReference>
<accession>A0A9D2C105</accession>
<keyword evidence="4 6" id="KW-0808">Transferase</keyword>
<dbReference type="SUPFAM" id="SSF53790">
    <property type="entry name" value="Tetrapyrrole methylase"/>
    <property type="match status" value="1"/>
</dbReference>
<name>A0A9D2C105_9FIRM</name>
<dbReference type="EMBL" id="DXDU01000026">
    <property type="protein sequence ID" value="HIY25932.1"/>
    <property type="molecule type" value="Genomic_DNA"/>
</dbReference>
<comment type="function">
    <text evidence="6">Catalyzes the 2'-O-methylation of the ribose of cytidine 1402 (C1402) in 16S rRNA.</text>
</comment>
<comment type="caution">
    <text evidence="9">The sequence shown here is derived from an EMBL/GenBank/DDBJ whole genome shotgun (WGS) entry which is preliminary data.</text>
</comment>
<dbReference type="GO" id="GO:0005737">
    <property type="term" value="C:cytoplasm"/>
    <property type="evidence" value="ECO:0007669"/>
    <property type="project" value="UniProtKB-SubCell"/>
</dbReference>
<feature type="domain" description="Tetrapyrrole methylase" evidence="7">
    <location>
        <begin position="7"/>
        <end position="206"/>
    </location>
</feature>
<evidence type="ECO:0000259" key="7">
    <source>
        <dbReference type="Pfam" id="PF00590"/>
    </source>
</evidence>
<dbReference type="InterPro" id="IPR053910">
    <property type="entry name" value="RsmI_HTH"/>
</dbReference>
<dbReference type="PANTHER" id="PTHR46111:SF1">
    <property type="entry name" value="RIBOSOMAL RNA SMALL SUBUNIT METHYLTRANSFERASE I"/>
    <property type="match status" value="1"/>
</dbReference>
<keyword evidence="1 6" id="KW-0963">Cytoplasm</keyword>
<dbReference type="PROSITE" id="PS01296">
    <property type="entry name" value="RSMI"/>
    <property type="match status" value="1"/>
</dbReference>
<dbReference type="NCBIfam" id="TIGR00096">
    <property type="entry name" value="16S rRNA (cytidine(1402)-2'-O)-methyltransferase"/>
    <property type="match status" value="1"/>
</dbReference>
<evidence type="ECO:0000256" key="4">
    <source>
        <dbReference type="ARBA" id="ARBA00022679"/>
    </source>
</evidence>
<organism evidence="9 10">
    <name type="scientific">Candidatus Acutalibacter pullistercoris</name>
    <dbReference type="NCBI Taxonomy" id="2838418"/>
    <lineage>
        <taxon>Bacteria</taxon>
        <taxon>Bacillati</taxon>
        <taxon>Bacillota</taxon>
        <taxon>Clostridia</taxon>
        <taxon>Eubacteriales</taxon>
        <taxon>Acutalibacteraceae</taxon>
        <taxon>Acutalibacter</taxon>
    </lineage>
</organism>
<evidence type="ECO:0000313" key="10">
    <source>
        <dbReference type="Proteomes" id="UP000823915"/>
    </source>
</evidence>
<dbReference type="Pfam" id="PF00590">
    <property type="entry name" value="TP_methylase"/>
    <property type="match status" value="1"/>
</dbReference>
<reference evidence="9" key="1">
    <citation type="journal article" date="2021" name="PeerJ">
        <title>Extensive microbial diversity within the chicken gut microbiome revealed by metagenomics and culture.</title>
        <authorList>
            <person name="Gilroy R."/>
            <person name="Ravi A."/>
            <person name="Getino M."/>
            <person name="Pursley I."/>
            <person name="Horton D.L."/>
            <person name="Alikhan N.F."/>
            <person name="Baker D."/>
            <person name="Gharbi K."/>
            <person name="Hall N."/>
            <person name="Watson M."/>
            <person name="Adriaenssens E.M."/>
            <person name="Foster-Nyarko E."/>
            <person name="Jarju S."/>
            <person name="Secka A."/>
            <person name="Antonio M."/>
            <person name="Oren A."/>
            <person name="Chaudhuri R.R."/>
            <person name="La Ragione R."/>
            <person name="Hildebrand F."/>
            <person name="Pallen M.J."/>
        </authorList>
    </citation>
    <scope>NUCLEOTIDE SEQUENCE</scope>
    <source>
        <strain evidence="9">1282</strain>
    </source>
</reference>
<comment type="catalytic activity">
    <reaction evidence="6">
        <text>cytidine(1402) in 16S rRNA + S-adenosyl-L-methionine = 2'-O-methylcytidine(1402) in 16S rRNA + S-adenosyl-L-homocysteine + H(+)</text>
        <dbReference type="Rhea" id="RHEA:42924"/>
        <dbReference type="Rhea" id="RHEA-COMP:10285"/>
        <dbReference type="Rhea" id="RHEA-COMP:10286"/>
        <dbReference type="ChEBI" id="CHEBI:15378"/>
        <dbReference type="ChEBI" id="CHEBI:57856"/>
        <dbReference type="ChEBI" id="CHEBI:59789"/>
        <dbReference type="ChEBI" id="CHEBI:74495"/>
        <dbReference type="ChEBI" id="CHEBI:82748"/>
        <dbReference type="EC" id="2.1.1.198"/>
    </reaction>
</comment>
<gene>
    <name evidence="6 9" type="primary">rsmI</name>
    <name evidence="9" type="ORF">H9838_02010</name>
</gene>
<feature type="domain" description="RsmI HTH" evidence="8">
    <location>
        <begin position="239"/>
        <end position="278"/>
    </location>
</feature>
<dbReference type="InterPro" id="IPR014776">
    <property type="entry name" value="4pyrrole_Mease_sub2"/>
</dbReference>
<keyword evidence="5 6" id="KW-0949">S-adenosyl-L-methionine</keyword>
<evidence type="ECO:0000256" key="2">
    <source>
        <dbReference type="ARBA" id="ARBA00022552"/>
    </source>
</evidence>
<dbReference type="InterPro" id="IPR008189">
    <property type="entry name" value="rRNA_ssu_MeTfrase_I"/>
</dbReference>
<dbReference type="GO" id="GO:0070677">
    <property type="term" value="F:rRNA (cytosine-2'-O-)-methyltransferase activity"/>
    <property type="evidence" value="ECO:0007669"/>
    <property type="project" value="UniProtKB-UniRule"/>
</dbReference>
<reference evidence="9" key="2">
    <citation type="submission" date="2021-04" db="EMBL/GenBank/DDBJ databases">
        <authorList>
            <person name="Gilroy R."/>
        </authorList>
    </citation>
    <scope>NUCLEOTIDE SEQUENCE</scope>
    <source>
        <strain evidence="9">1282</strain>
    </source>
</reference>
<evidence type="ECO:0000313" key="9">
    <source>
        <dbReference type="EMBL" id="HIY25932.1"/>
    </source>
</evidence>
<sequence>MLEQGALYVVGTPIGNLGDLSPRAVETLSQADFIAAEDTRVTLRLLNHFGIKKPLLSYFEHNKQEHGPLILSRLKEGQTCALVSDAGMPAISDPGETLVAACAQEGVPVYVVPGPTAAVSALALSGLPTGRFTFEGFLSVNKRHRKAHLEGLRGEERTMIFYEAPHKLRKTLSDLEKLLGKERRIALCRELTKVHEEVWRTTLGEAAAHYRDKEPRGEFVLVVEGAAPAPEPQESLSLEEAVALAQELAGQGLSPSEAAKEAARQSGLRRGEVYAALIRSQEKG</sequence>
<dbReference type="InterPro" id="IPR018063">
    <property type="entry name" value="SAM_MeTrfase_RsmI_CS"/>
</dbReference>
<dbReference type="FunFam" id="3.30.950.10:FF:000002">
    <property type="entry name" value="Ribosomal RNA small subunit methyltransferase I"/>
    <property type="match status" value="1"/>
</dbReference>
<comment type="similarity">
    <text evidence="6">Belongs to the methyltransferase superfamily. RsmI family.</text>
</comment>
<evidence type="ECO:0000256" key="6">
    <source>
        <dbReference type="HAMAP-Rule" id="MF_01877"/>
    </source>
</evidence>
<proteinExistence type="inferred from homology"/>
<dbReference type="HAMAP" id="MF_01877">
    <property type="entry name" value="16SrRNA_methyltr_I"/>
    <property type="match status" value="1"/>
</dbReference>
<dbReference type="Gene3D" id="3.30.950.10">
    <property type="entry name" value="Methyltransferase, Cobalt-precorrin-4 Transmethylase, Domain 2"/>
    <property type="match status" value="1"/>
</dbReference>
<keyword evidence="2 6" id="KW-0698">rRNA processing</keyword>
<dbReference type="PANTHER" id="PTHR46111">
    <property type="entry name" value="RIBOSOMAL RNA SMALL SUBUNIT METHYLTRANSFERASE I"/>
    <property type="match status" value="1"/>
</dbReference>
<evidence type="ECO:0000256" key="3">
    <source>
        <dbReference type="ARBA" id="ARBA00022603"/>
    </source>
</evidence>
<dbReference type="Proteomes" id="UP000823915">
    <property type="component" value="Unassembled WGS sequence"/>
</dbReference>